<keyword evidence="3" id="KW-1185">Reference proteome</keyword>
<reference evidence="2" key="2">
    <citation type="submission" date="2022-05" db="EMBL/GenBank/DDBJ databases">
        <authorList>
            <person name="Kim J.-S."/>
            <person name="Lee K."/>
            <person name="Suh M."/>
            <person name="Eom M."/>
            <person name="Kim J.-S."/>
            <person name="Kim D.-S."/>
            <person name="Ko S.-H."/>
            <person name="Shin Y."/>
            <person name="Lee J.-S."/>
        </authorList>
    </citation>
    <scope>NUCLEOTIDE SEQUENCE</scope>
    <source>
        <strain evidence="2">N237</strain>
    </source>
</reference>
<evidence type="ECO:0000313" key="3">
    <source>
        <dbReference type="Proteomes" id="UP001056336"/>
    </source>
</evidence>
<name>A0ABY4QXE7_9ACTN</name>
<sequence length="311" mass="31637">MLIAGLLSLLLAVGLGGAAAAQFASSHSPTSVTKAYFRALAKGDAQAALALALVPPSASTSPYLTDAVLAEQLRIAPITDVRIGSVEGSGSARSVSVTYQLRFADQARSVSDTVRLVQHGSTWRLSSVASLVELDASADGSDRIMFAGRPLDAAPTPVFPGALPVTTDSRAVVVSGDPVVSLSASQDVIEVRAELTAAAKRQVSSALETALTTCLAASSTDPSCPNVTGGRPVPGSLHGTLTAKVADSSPVITLGSGGVVAISVQAKLNATWKIWDFNNIEQARSGTTTLAVRAQAAVADLNTVYLQASDG</sequence>
<dbReference type="Proteomes" id="UP001056336">
    <property type="component" value="Chromosome"/>
</dbReference>
<gene>
    <name evidence="2" type="ORF">M6D93_18150</name>
</gene>
<protein>
    <recommendedName>
        <fullName evidence="4">NTF2-like N-terminal transpeptidase domain-containing protein</fullName>
    </recommendedName>
</protein>
<evidence type="ECO:0000313" key="2">
    <source>
        <dbReference type="EMBL" id="UQX88190.1"/>
    </source>
</evidence>
<proteinExistence type="predicted"/>
<accession>A0ABY4QXE7</accession>
<dbReference type="EMBL" id="CP097332">
    <property type="protein sequence ID" value="UQX88190.1"/>
    <property type="molecule type" value="Genomic_DNA"/>
</dbReference>
<keyword evidence="1" id="KW-0732">Signal</keyword>
<evidence type="ECO:0000256" key="1">
    <source>
        <dbReference type="SAM" id="SignalP"/>
    </source>
</evidence>
<dbReference type="RefSeq" id="WP_249771450.1">
    <property type="nucleotide sequence ID" value="NZ_CP097332.1"/>
</dbReference>
<evidence type="ECO:0008006" key="4">
    <source>
        <dbReference type="Google" id="ProtNLM"/>
    </source>
</evidence>
<feature type="signal peptide" evidence="1">
    <location>
        <begin position="1"/>
        <end position="20"/>
    </location>
</feature>
<feature type="chain" id="PRO_5046958090" description="NTF2-like N-terminal transpeptidase domain-containing protein" evidence="1">
    <location>
        <begin position="21"/>
        <end position="311"/>
    </location>
</feature>
<reference evidence="2" key="1">
    <citation type="journal article" date="2018" name="Int. J. Syst. Evol. Microbiol.">
        <title>Jatrophihabitans telluris sp. nov., isolated from sediment soil of lava forest wetlands and the emended description of the genus Jatrophihabitans.</title>
        <authorList>
            <person name="Lee K.C."/>
            <person name="Suh M.K."/>
            <person name="Eom M.K."/>
            <person name="Kim K.K."/>
            <person name="Kim J.S."/>
            <person name="Kim D.S."/>
            <person name="Ko S.H."/>
            <person name="Shin Y.K."/>
            <person name="Lee J.S."/>
        </authorList>
    </citation>
    <scope>NUCLEOTIDE SEQUENCE</scope>
    <source>
        <strain evidence="2">N237</strain>
    </source>
</reference>
<organism evidence="2 3">
    <name type="scientific">Jatrophihabitans telluris</name>
    <dbReference type="NCBI Taxonomy" id="2038343"/>
    <lineage>
        <taxon>Bacteria</taxon>
        <taxon>Bacillati</taxon>
        <taxon>Actinomycetota</taxon>
        <taxon>Actinomycetes</taxon>
        <taxon>Jatrophihabitantales</taxon>
        <taxon>Jatrophihabitantaceae</taxon>
        <taxon>Jatrophihabitans</taxon>
    </lineage>
</organism>